<dbReference type="EMBL" id="JMUI01000021">
    <property type="protein sequence ID" value="KDM51684.1"/>
    <property type="molecule type" value="Genomic_DNA"/>
</dbReference>
<gene>
    <name evidence="1" type="ORF">AE32_03905</name>
</gene>
<accession>A0A836MGL0</accession>
<dbReference type="Proteomes" id="UP000027208">
    <property type="component" value="Unassembled WGS sequence"/>
</dbReference>
<organism evidence="1 2">
    <name type="scientific">Acinetobacter nosocomialis</name>
    <dbReference type="NCBI Taxonomy" id="106654"/>
    <lineage>
        <taxon>Bacteria</taxon>
        <taxon>Pseudomonadati</taxon>
        <taxon>Pseudomonadota</taxon>
        <taxon>Gammaproteobacteria</taxon>
        <taxon>Moraxellales</taxon>
        <taxon>Moraxellaceae</taxon>
        <taxon>Acinetobacter</taxon>
        <taxon>Acinetobacter calcoaceticus/baumannii complex</taxon>
    </lineage>
</organism>
<protein>
    <submittedName>
        <fullName evidence="1">Uncharacterized protein</fullName>
    </submittedName>
</protein>
<name>A0A836MGL0_ACINO</name>
<reference evidence="1 2" key="1">
    <citation type="submission" date="2014-04" db="EMBL/GenBank/DDBJ databases">
        <title>The Genome Sequence of Acinetobacter baumanii BIDMC 57.</title>
        <authorList>
            <consortium name="The Broad Institute Genomics Platform"/>
            <consortium name="The Broad Institute Genome Sequencing Center for Infectious Disease"/>
            <person name="Murphy C."/>
            <person name="Cosimi L."/>
            <person name="Cerqueira G."/>
            <person name="Feldgarden M."/>
            <person name="Earl A."/>
            <person name="Spencer M.D."/>
            <person name="Fodor A."/>
            <person name="Sautter R.L."/>
            <person name="Hung D."/>
            <person name="Onderdonk A.B."/>
            <person name="Ernst C."/>
            <person name="Delaney M."/>
            <person name="DuBois A."/>
            <person name="Young S.K."/>
            <person name="Zeng Q."/>
            <person name="Gargeya S."/>
            <person name="Abouelleil A."/>
            <person name="Alvarado L."/>
            <person name="Chapman S.B."/>
            <person name="Gainer-Dewar J."/>
            <person name="Goldberg J."/>
            <person name="Griggs A."/>
            <person name="Gujja S."/>
            <person name="Hansen M."/>
            <person name="Howarth C."/>
            <person name="Imamovic A."/>
            <person name="Larimer J."/>
            <person name="Pearson M."/>
            <person name="Poon T.W."/>
            <person name="Priest M."/>
            <person name="Roberts A."/>
            <person name="Saif S."/>
            <person name="Shea T."/>
            <person name="Sykes S."/>
            <person name="Wortman J."/>
            <person name="Nusbaum C."/>
            <person name="Birren B."/>
        </authorList>
    </citation>
    <scope>NUCLEOTIDE SEQUENCE [LARGE SCALE GENOMIC DNA]</scope>
    <source>
        <strain evidence="1 2">BIDMC 57</strain>
    </source>
</reference>
<sequence>MVPVQKHSIEANIYSFSVKDLDQLIETNLKDGNKYSKLLIGYKLFSDLMNDPIFYTEVSNSALSATKRKYKQLKIKITTHQYQLHLE</sequence>
<dbReference type="AlphaFoldDB" id="A0A836MGL0"/>
<proteinExistence type="predicted"/>
<evidence type="ECO:0000313" key="2">
    <source>
        <dbReference type="Proteomes" id="UP000027208"/>
    </source>
</evidence>
<evidence type="ECO:0000313" key="1">
    <source>
        <dbReference type="EMBL" id="KDM51684.1"/>
    </source>
</evidence>
<comment type="caution">
    <text evidence="1">The sequence shown here is derived from an EMBL/GenBank/DDBJ whole genome shotgun (WGS) entry which is preliminary data.</text>
</comment>
<dbReference type="SMR" id="A0A836MGL0"/>